<dbReference type="EMBL" id="JABELV010000219">
    <property type="protein sequence ID" value="KAG7527920.1"/>
    <property type="molecule type" value="Genomic_DNA"/>
</dbReference>
<evidence type="ECO:0000256" key="1">
    <source>
        <dbReference type="ARBA" id="ARBA00004167"/>
    </source>
</evidence>
<dbReference type="InterPro" id="IPR011993">
    <property type="entry name" value="PH-like_dom_sf"/>
</dbReference>
<dbReference type="GO" id="GO:0032934">
    <property type="term" value="F:sterol binding"/>
    <property type="evidence" value="ECO:0007669"/>
    <property type="project" value="TreeGrafter"/>
</dbReference>
<feature type="compositionally biased region" description="Low complexity" evidence="6">
    <location>
        <begin position="134"/>
        <end position="152"/>
    </location>
</feature>
<feature type="region of interest" description="Disordered" evidence="6">
    <location>
        <begin position="130"/>
        <end position="160"/>
    </location>
</feature>
<dbReference type="GO" id="GO:0032541">
    <property type="term" value="C:cortical endoplasmic reticulum"/>
    <property type="evidence" value="ECO:0007669"/>
    <property type="project" value="TreeGrafter"/>
</dbReference>
<feature type="compositionally biased region" description="Polar residues" evidence="6">
    <location>
        <begin position="14"/>
        <end position="25"/>
    </location>
</feature>
<comment type="caution">
    <text evidence="9">The sequence shown here is derived from an EMBL/GenBank/DDBJ whole genome shotgun (WGS) entry which is preliminary data.</text>
</comment>
<evidence type="ECO:0000256" key="3">
    <source>
        <dbReference type="ARBA" id="ARBA00022692"/>
    </source>
</evidence>
<dbReference type="PANTHER" id="PTHR23319">
    <property type="entry name" value="GRAM DOMAIN CONTAINING 1B, ISOFORM E"/>
    <property type="match status" value="1"/>
</dbReference>
<dbReference type="GO" id="GO:0032366">
    <property type="term" value="P:intracellular sterol transport"/>
    <property type="evidence" value="ECO:0007669"/>
    <property type="project" value="TreeGrafter"/>
</dbReference>
<organism evidence="9 10">
    <name type="scientific">Filobasidium floriforme</name>
    <dbReference type="NCBI Taxonomy" id="5210"/>
    <lineage>
        <taxon>Eukaryota</taxon>
        <taxon>Fungi</taxon>
        <taxon>Dikarya</taxon>
        <taxon>Basidiomycota</taxon>
        <taxon>Agaricomycotina</taxon>
        <taxon>Tremellomycetes</taxon>
        <taxon>Filobasidiales</taxon>
        <taxon>Filobasidiaceae</taxon>
        <taxon>Filobasidium</taxon>
    </lineage>
</organism>
<dbReference type="Gene3D" id="2.30.29.30">
    <property type="entry name" value="Pleckstrin-homology domain (PH domain)/Phosphotyrosine-binding domain (PTB)"/>
    <property type="match status" value="1"/>
</dbReference>
<sequence>MSIQLGAPTLGGVVNSNGEQHDSNLNLPPVTSYTTVNPGQPATVVDVQPVQVQQQPQQVVYSDQPQHVLPVQSQPQVVESATTIVQPQPVPAHVHVQGDGDEMARTSSVKFDNPATSSDSLRATNAEVRRDRAGSTATTRSIATTATTTGTSSIGGGDGEDCVKEKRVKEWNKHFEIEQGEGVVCTHGCALVVSGVMIHGRIYMTERNIYFRANIVGIVTKRQIPISSITSISPKNVAGSIPNAIEILHEPLAPGRNSSIKSSSNNDGDTQRSLFTTLPKRDHTMGILVGAWRKQAPEAYERAISGGGGDASELARYGDGNRPRSASTAASTHDNDRGYESSSSSSSASTVGRHPNNNNNNNTSSGAAANGSSDKSGVEQQGGGSTGGDGSSRGPHPATKADTPDLDKQALHTRLPSEPKKVYELLYHKEEFLRGIWEGEGMTNIQIQPWTNGKRTISYSRPLGGKIGSTKCEGEETIIQPDGCEDWWGVEGITRTPGVPAGKSFFTRSKTVFTYAEGGGTLMHATYQVEWTGKSMLKSTINGQAETGQQKWNDLLAKNLRKYIKEHPDEFPSSGNDEDIDEPTEAASAASKTDEAGTPSTTTGGDGSNSRTTTSNVRANAAEGEFDPIGWVMEDPLRAAISAVLVTIILLYLWSLVKGLFGHSTVQISKKRLAQLEKFEAMFLKHGHPTAAAAVQPGPDAVAGARVTTETVIKKVVRPR</sequence>
<feature type="compositionally biased region" description="Basic and acidic residues" evidence="6">
    <location>
        <begin position="402"/>
        <end position="415"/>
    </location>
</feature>
<keyword evidence="4 7" id="KW-1133">Transmembrane helix</keyword>
<evidence type="ECO:0000259" key="8">
    <source>
        <dbReference type="PROSITE" id="PS51778"/>
    </source>
</evidence>
<feature type="region of interest" description="Disordered" evidence="6">
    <location>
        <begin position="1"/>
        <end position="25"/>
    </location>
</feature>
<dbReference type="AlphaFoldDB" id="A0A8K0JEQ9"/>
<dbReference type="OrthoDB" id="2162691at2759"/>
<evidence type="ECO:0000256" key="5">
    <source>
        <dbReference type="ARBA" id="ARBA00023136"/>
    </source>
</evidence>
<reference evidence="9" key="1">
    <citation type="submission" date="2020-04" db="EMBL/GenBank/DDBJ databases">
        <title>Analysis of mating type loci in Filobasidium floriforme.</title>
        <authorList>
            <person name="Nowrousian M."/>
        </authorList>
    </citation>
    <scope>NUCLEOTIDE SEQUENCE</scope>
    <source>
        <strain evidence="9">CBS 6242</strain>
    </source>
</reference>
<feature type="transmembrane region" description="Helical" evidence="7">
    <location>
        <begin position="639"/>
        <end position="661"/>
    </location>
</feature>
<evidence type="ECO:0000313" key="9">
    <source>
        <dbReference type="EMBL" id="KAG7527920.1"/>
    </source>
</evidence>
<dbReference type="Proteomes" id="UP000812966">
    <property type="component" value="Unassembled WGS sequence"/>
</dbReference>
<dbReference type="SMART" id="SM00568">
    <property type="entry name" value="GRAM"/>
    <property type="match status" value="1"/>
</dbReference>
<keyword evidence="3 7" id="KW-0812">Transmembrane</keyword>
<feature type="compositionally biased region" description="Gly residues" evidence="6">
    <location>
        <begin position="380"/>
        <end position="391"/>
    </location>
</feature>
<keyword evidence="5 7" id="KW-0472">Membrane</keyword>
<proteinExistence type="inferred from homology"/>
<evidence type="ECO:0000256" key="7">
    <source>
        <dbReference type="SAM" id="Phobius"/>
    </source>
</evidence>
<evidence type="ECO:0000256" key="4">
    <source>
        <dbReference type="ARBA" id="ARBA00022989"/>
    </source>
</evidence>
<dbReference type="PANTHER" id="PTHR23319:SF4">
    <property type="entry name" value="GRAM DOMAIN CONTAINING 1B, ISOFORM E"/>
    <property type="match status" value="1"/>
</dbReference>
<evidence type="ECO:0000256" key="2">
    <source>
        <dbReference type="ARBA" id="ARBA00006582"/>
    </source>
</evidence>
<evidence type="ECO:0000313" key="10">
    <source>
        <dbReference type="Proteomes" id="UP000812966"/>
    </source>
</evidence>
<evidence type="ECO:0000256" key="6">
    <source>
        <dbReference type="SAM" id="MobiDB-lite"/>
    </source>
</evidence>
<dbReference type="GO" id="GO:0005789">
    <property type="term" value="C:endoplasmic reticulum membrane"/>
    <property type="evidence" value="ECO:0007669"/>
    <property type="project" value="TreeGrafter"/>
</dbReference>
<comment type="subcellular location">
    <subcellularLocation>
        <location evidence="1">Membrane</location>
        <topology evidence="1">Single-pass membrane protein</topology>
    </subcellularLocation>
</comment>
<dbReference type="GO" id="GO:0005886">
    <property type="term" value="C:plasma membrane"/>
    <property type="evidence" value="ECO:0007669"/>
    <property type="project" value="TreeGrafter"/>
</dbReference>
<dbReference type="GO" id="GO:0120015">
    <property type="term" value="F:sterol transfer activity"/>
    <property type="evidence" value="ECO:0007669"/>
    <property type="project" value="TreeGrafter"/>
</dbReference>
<dbReference type="GO" id="GO:0140268">
    <property type="term" value="C:endoplasmic reticulum-plasma membrane contact site"/>
    <property type="evidence" value="ECO:0007669"/>
    <property type="project" value="TreeGrafter"/>
</dbReference>
<keyword evidence="10" id="KW-1185">Reference proteome</keyword>
<dbReference type="Pfam" id="PF16016">
    <property type="entry name" value="VASt"/>
    <property type="match status" value="1"/>
</dbReference>
<dbReference type="GO" id="GO:0005739">
    <property type="term" value="C:mitochondrion"/>
    <property type="evidence" value="ECO:0007669"/>
    <property type="project" value="TreeGrafter"/>
</dbReference>
<dbReference type="InterPro" id="IPR031968">
    <property type="entry name" value="VASt"/>
</dbReference>
<dbReference type="PROSITE" id="PS51778">
    <property type="entry name" value="VAST"/>
    <property type="match status" value="1"/>
</dbReference>
<comment type="similarity">
    <text evidence="2">Belongs to the YSP2 family.</text>
</comment>
<dbReference type="Pfam" id="PF02893">
    <property type="entry name" value="GRAM"/>
    <property type="match status" value="1"/>
</dbReference>
<gene>
    <name evidence="9" type="ORF">FFLO_06516</name>
</gene>
<feature type="region of interest" description="Disordered" evidence="6">
    <location>
        <begin position="567"/>
        <end position="619"/>
    </location>
</feature>
<dbReference type="InterPro" id="IPR051482">
    <property type="entry name" value="Cholesterol_transport"/>
</dbReference>
<name>A0A8K0JEQ9_9TREE</name>
<feature type="compositionally biased region" description="Low complexity" evidence="6">
    <location>
        <begin position="356"/>
        <end position="373"/>
    </location>
</feature>
<feature type="region of interest" description="Disordered" evidence="6">
    <location>
        <begin position="303"/>
        <end position="415"/>
    </location>
</feature>
<dbReference type="InterPro" id="IPR004182">
    <property type="entry name" value="GRAM"/>
</dbReference>
<accession>A0A8K0JEQ9</accession>
<protein>
    <recommendedName>
        <fullName evidence="8">VASt domain-containing protein</fullName>
    </recommendedName>
</protein>
<feature type="domain" description="VASt" evidence="8">
    <location>
        <begin position="406"/>
        <end position="568"/>
    </location>
</feature>
<feature type="region of interest" description="Disordered" evidence="6">
    <location>
        <begin position="255"/>
        <end position="279"/>
    </location>
</feature>
<feature type="compositionally biased region" description="Polar residues" evidence="6">
    <location>
        <begin position="256"/>
        <end position="276"/>
    </location>
</feature>
<feature type="compositionally biased region" description="Low complexity" evidence="6">
    <location>
        <begin position="597"/>
        <end position="615"/>
    </location>
</feature>